<protein>
    <recommendedName>
        <fullName evidence="2">histidine kinase</fullName>
        <ecNumber evidence="2">2.7.13.3</ecNumber>
    </recommendedName>
</protein>
<dbReference type="InterPro" id="IPR003661">
    <property type="entry name" value="HisK_dim/P_dom"/>
</dbReference>
<dbReference type="InterPro" id="IPR000014">
    <property type="entry name" value="PAS"/>
</dbReference>
<feature type="domain" description="PAS" evidence="7">
    <location>
        <begin position="440"/>
        <end position="513"/>
    </location>
</feature>
<dbReference type="PRINTS" id="PR00344">
    <property type="entry name" value="BCTRLSENSOR"/>
</dbReference>
<keyword evidence="10" id="KW-1185">Reference proteome</keyword>
<keyword evidence="5" id="KW-0418">Kinase</keyword>
<dbReference type="PROSITE" id="PS50109">
    <property type="entry name" value="HIS_KIN"/>
    <property type="match status" value="1"/>
</dbReference>
<dbReference type="NCBIfam" id="TIGR00229">
    <property type="entry name" value="sensory_box"/>
    <property type="match status" value="3"/>
</dbReference>
<feature type="domain" description="PAC" evidence="8">
    <location>
        <begin position="387"/>
        <end position="439"/>
    </location>
</feature>
<keyword evidence="4" id="KW-0808">Transferase</keyword>
<dbReference type="Gene3D" id="2.10.70.100">
    <property type="match status" value="1"/>
</dbReference>
<dbReference type="SMART" id="SM00387">
    <property type="entry name" value="HATPase_c"/>
    <property type="match status" value="1"/>
</dbReference>
<dbReference type="GO" id="GO:0000155">
    <property type="term" value="F:phosphorelay sensor kinase activity"/>
    <property type="evidence" value="ECO:0007669"/>
    <property type="project" value="InterPro"/>
</dbReference>
<dbReference type="Gene3D" id="3.30.450.20">
    <property type="entry name" value="PAS domain"/>
    <property type="match status" value="4"/>
</dbReference>
<feature type="domain" description="PAS" evidence="7">
    <location>
        <begin position="568"/>
        <end position="614"/>
    </location>
</feature>
<dbReference type="InterPro" id="IPR004358">
    <property type="entry name" value="Sig_transdc_His_kin-like_C"/>
</dbReference>
<dbReference type="InterPro" id="IPR001610">
    <property type="entry name" value="PAC"/>
</dbReference>
<dbReference type="SUPFAM" id="SSF55785">
    <property type="entry name" value="PYP-like sensor domain (PAS domain)"/>
    <property type="match status" value="3"/>
</dbReference>
<keyword evidence="3" id="KW-0597">Phosphoprotein</keyword>
<dbReference type="InterPro" id="IPR013655">
    <property type="entry name" value="PAS_fold_3"/>
</dbReference>
<feature type="domain" description="Histidine kinase" evidence="6">
    <location>
        <begin position="706"/>
        <end position="924"/>
    </location>
</feature>
<dbReference type="InterPro" id="IPR036097">
    <property type="entry name" value="HisK_dim/P_sf"/>
</dbReference>
<dbReference type="SMART" id="SM00091">
    <property type="entry name" value="PAS"/>
    <property type="match status" value="3"/>
</dbReference>
<dbReference type="GO" id="GO:0006355">
    <property type="term" value="P:regulation of DNA-templated transcription"/>
    <property type="evidence" value="ECO:0007669"/>
    <property type="project" value="InterPro"/>
</dbReference>
<dbReference type="Pfam" id="PF08447">
    <property type="entry name" value="PAS_3"/>
    <property type="match status" value="1"/>
</dbReference>
<dbReference type="InterPro" id="IPR000700">
    <property type="entry name" value="PAS-assoc_C"/>
</dbReference>
<dbReference type="Gene3D" id="3.30.565.10">
    <property type="entry name" value="Histidine kinase-like ATPase, C-terminal domain"/>
    <property type="match status" value="1"/>
</dbReference>
<dbReference type="Pfam" id="PF13426">
    <property type="entry name" value="PAS_9"/>
    <property type="match status" value="1"/>
</dbReference>
<dbReference type="CDD" id="cd00130">
    <property type="entry name" value="PAS"/>
    <property type="match status" value="3"/>
</dbReference>
<dbReference type="Gene3D" id="3.30.450.40">
    <property type="match status" value="1"/>
</dbReference>
<feature type="domain" description="PAC" evidence="8">
    <location>
        <begin position="642"/>
        <end position="695"/>
    </location>
</feature>
<dbReference type="InterPro" id="IPR035965">
    <property type="entry name" value="PAS-like_dom_sf"/>
</dbReference>
<dbReference type="SUPFAM" id="SSF55781">
    <property type="entry name" value="GAF domain-like"/>
    <property type="match status" value="1"/>
</dbReference>
<dbReference type="PROSITE" id="PS50113">
    <property type="entry name" value="PAC"/>
    <property type="match status" value="2"/>
</dbReference>
<evidence type="ECO:0000313" key="9">
    <source>
        <dbReference type="EMBL" id="TLU89471.1"/>
    </source>
</evidence>
<dbReference type="CDD" id="cd00082">
    <property type="entry name" value="HisKA"/>
    <property type="match status" value="1"/>
</dbReference>
<dbReference type="SUPFAM" id="SSF55874">
    <property type="entry name" value="ATPase domain of HSP90 chaperone/DNA topoisomerase II/histidine kinase"/>
    <property type="match status" value="1"/>
</dbReference>
<dbReference type="AlphaFoldDB" id="A0A5R9K6Q9"/>
<dbReference type="PANTHER" id="PTHR43304">
    <property type="entry name" value="PHYTOCHROME-LIKE PROTEIN CPH1"/>
    <property type="match status" value="1"/>
</dbReference>
<dbReference type="InterPro" id="IPR003594">
    <property type="entry name" value="HATPase_dom"/>
</dbReference>
<dbReference type="EMBL" id="VCEI01000030">
    <property type="protein sequence ID" value="TLU89471.1"/>
    <property type="molecule type" value="Genomic_DNA"/>
</dbReference>
<proteinExistence type="predicted"/>
<evidence type="ECO:0000256" key="4">
    <source>
        <dbReference type="ARBA" id="ARBA00022679"/>
    </source>
</evidence>
<evidence type="ECO:0000256" key="1">
    <source>
        <dbReference type="ARBA" id="ARBA00000085"/>
    </source>
</evidence>
<sequence>MYIENGSRTTITAVSKDVDKTGIFDRMLPSVDQGYMLCKILYDQNEHPSDLFFLEFNVLPKRENADKRPEIVGKTVRELAPRSASYWIERAGYASRTKQQTHEEYYAGALQQWFDVYFLFTGSTDKDHISVIFRNITRQKQKEASVAFLLEMQDSMAGQDTAEKIAHVAGEKIGTFLDIAFCQFIHIDYTLAEWELLYQWYTKDGQVNHEIISIPYWRDEAFRHAARAGKNIVFPKPDNEPEKIGNADTTGTKLSYIAVPFHRNHTLTFILVVGNPALRNWQPFEIKLVEELSVRIFPHFERALEKSAMKEKEALTQIIVDTTELATWEWNLIIDEVSWNKQHFQLFGMKPQEGRVKSEAFLNHIYPDDKEFITAELAKSVHENVPFSAEFRIVRDDNIIRWMSGYGRVTQQKNGVTTHMSGVMLDITERKQTETTLRNSEERLRKLINDVHDYALFMISADGIITEWSAGAEKIKGYTDEEAIGKHFSMFYTPEDIADGQPERELVKAMAEGHAETEGTRVRKSGERFLASEVVTAVYNISGKLTGFNKIARSIAERRQVHESPKQSIEQFRSVVKSISEYAIIIYDTGNYITDWNPGAQIMFGFTPEEAIGQYAGIIYTAEDKKAGIPEKEIFAARQEGRAVDERYHVRKDQSKLYVSGIMSPLYNKDGKLVGYVKVARDLTERKKMEQALRDADRRKDEFMAMLGHELRNPLAPIRNILQILKLTYQNDESLNSSVDMMMRQVDHIVYLVNDLLDMSRINNGKINFRPERTDLVSVTRRAVEMARPMFQNGNRVLAVHLPEESIYIDGDITRIIQIINNLLSNGVKYTLAEGKVILTLKQIENEAVLSVKDNGVGIAREHQYEVFETFVQINATIDRSMGGLGLGLSMVKQLVGLHDGSVKVISAGLGTGSEFIVKFPVID</sequence>
<dbReference type="InterPro" id="IPR013767">
    <property type="entry name" value="PAS_fold"/>
</dbReference>
<evidence type="ECO:0000259" key="7">
    <source>
        <dbReference type="PROSITE" id="PS50112"/>
    </source>
</evidence>
<comment type="catalytic activity">
    <reaction evidence="1">
        <text>ATP + protein L-histidine = ADP + protein N-phospho-L-histidine.</text>
        <dbReference type="EC" id="2.7.13.3"/>
    </reaction>
</comment>
<evidence type="ECO:0000256" key="3">
    <source>
        <dbReference type="ARBA" id="ARBA00022553"/>
    </source>
</evidence>
<dbReference type="EC" id="2.7.13.3" evidence="2"/>
<evidence type="ECO:0000259" key="8">
    <source>
        <dbReference type="PROSITE" id="PS50113"/>
    </source>
</evidence>
<gene>
    <name evidence="9" type="ORF">FEM55_22285</name>
</gene>
<evidence type="ECO:0000256" key="5">
    <source>
        <dbReference type="ARBA" id="ARBA00022777"/>
    </source>
</evidence>
<dbReference type="SMART" id="SM00086">
    <property type="entry name" value="PAC"/>
    <property type="match status" value="3"/>
</dbReference>
<dbReference type="SMART" id="SM00388">
    <property type="entry name" value="HisKA"/>
    <property type="match status" value="1"/>
</dbReference>
<dbReference type="Pfam" id="PF02518">
    <property type="entry name" value="HATPase_c"/>
    <property type="match status" value="1"/>
</dbReference>
<dbReference type="InterPro" id="IPR052162">
    <property type="entry name" value="Sensor_kinase/Photoreceptor"/>
</dbReference>
<comment type="caution">
    <text evidence="9">The sequence shown here is derived from an EMBL/GenBank/DDBJ whole genome shotgun (WGS) entry which is preliminary data.</text>
</comment>
<dbReference type="PANTHER" id="PTHR43304:SF1">
    <property type="entry name" value="PAC DOMAIN-CONTAINING PROTEIN"/>
    <property type="match status" value="1"/>
</dbReference>
<dbReference type="OrthoDB" id="5401121at2"/>
<organism evidence="9 10">
    <name type="scientific">Dyadobacter sediminis</name>
    <dbReference type="NCBI Taxonomy" id="1493691"/>
    <lineage>
        <taxon>Bacteria</taxon>
        <taxon>Pseudomonadati</taxon>
        <taxon>Bacteroidota</taxon>
        <taxon>Cytophagia</taxon>
        <taxon>Cytophagales</taxon>
        <taxon>Spirosomataceae</taxon>
        <taxon>Dyadobacter</taxon>
    </lineage>
</organism>
<dbReference type="SUPFAM" id="SSF47384">
    <property type="entry name" value="Homodimeric domain of signal transducing histidine kinase"/>
    <property type="match status" value="1"/>
</dbReference>
<dbReference type="InterPro" id="IPR029016">
    <property type="entry name" value="GAF-like_dom_sf"/>
</dbReference>
<evidence type="ECO:0000259" key="6">
    <source>
        <dbReference type="PROSITE" id="PS50109"/>
    </source>
</evidence>
<dbReference type="Pfam" id="PF00512">
    <property type="entry name" value="HisKA"/>
    <property type="match status" value="1"/>
</dbReference>
<dbReference type="Pfam" id="PF00989">
    <property type="entry name" value="PAS"/>
    <property type="match status" value="1"/>
</dbReference>
<evidence type="ECO:0000256" key="2">
    <source>
        <dbReference type="ARBA" id="ARBA00012438"/>
    </source>
</evidence>
<dbReference type="InterPro" id="IPR005467">
    <property type="entry name" value="His_kinase_dom"/>
</dbReference>
<name>A0A5R9K6Q9_9BACT</name>
<reference evidence="9 10" key="1">
    <citation type="submission" date="2019-05" db="EMBL/GenBank/DDBJ databases">
        <authorList>
            <person name="Qu J.-H."/>
        </authorList>
    </citation>
    <scope>NUCLEOTIDE SEQUENCE [LARGE SCALE GENOMIC DNA]</scope>
    <source>
        <strain evidence="9 10">Z12</strain>
    </source>
</reference>
<dbReference type="PROSITE" id="PS50112">
    <property type="entry name" value="PAS"/>
    <property type="match status" value="2"/>
</dbReference>
<dbReference type="Proteomes" id="UP000309788">
    <property type="component" value="Unassembled WGS sequence"/>
</dbReference>
<accession>A0A5R9K6Q9</accession>
<dbReference type="InterPro" id="IPR036890">
    <property type="entry name" value="HATPase_C_sf"/>
</dbReference>
<evidence type="ECO:0000313" key="10">
    <source>
        <dbReference type="Proteomes" id="UP000309788"/>
    </source>
</evidence>
<dbReference type="Gene3D" id="1.10.287.130">
    <property type="match status" value="1"/>
</dbReference>